<proteinExistence type="predicted"/>
<organism evidence="1 2">
    <name type="scientific">Elysia crispata</name>
    <name type="common">lettuce slug</name>
    <dbReference type="NCBI Taxonomy" id="231223"/>
    <lineage>
        <taxon>Eukaryota</taxon>
        <taxon>Metazoa</taxon>
        <taxon>Spiralia</taxon>
        <taxon>Lophotrochozoa</taxon>
        <taxon>Mollusca</taxon>
        <taxon>Gastropoda</taxon>
        <taxon>Heterobranchia</taxon>
        <taxon>Euthyneura</taxon>
        <taxon>Panpulmonata</taxon>
        <taxon>Sacoglossa</taxon>
        <taxon>Placobranchoidea</taxon>
        <taxon>Plakobranchidae</taxon>
        <taxon>Elysia</taxon>
    </lineage>
</organism>
<reference evidence="1" key="1">
    <citation type="journal article" date="2023" name="G3 (Bethesda)">
        <title>A reference genome for the long-term kleptoplast-retaining sea slug Elysia crispata morphotype clarki.</title>
        <authorList>
            <person name="Eastman K.E."/>
            <person name="Pendleton A.L."/>
            <person name="Shaikh M.A."/>
            <person name="Suttiyut T."/>
            <person name="Ogas R."/>
            <person name="Tomko P."/>
            <person name="Gavelis G."/>
            <person name="Widhalm J.R."/>
            <person name="Wisecaver J.H."/>
        </authorList>
    </citation>
    <scope>NUCLEOTIDE SEQUENCE</scope>
    <source>
        <strain evidence="1">ECLA1</strain>
    </source>
</reference>
<sequence length="27" mass="3072">LCLMHKIDLVHLCWMPPPVLLSPTLNS</sequence>
<gene>
    <name evidence="1" type="ORF">RRG08_049209</name>
</gene>
<feature type="non-terminal residue" evidence="1">
    <location>
        <position position="1"/>
    </location>
</feature>
<protein>
    <submittedName>
        <fullName evidence="1">Uncharacterized protein</fullName>
    </submittedName>
</protein>
<comment type="caution">
    <text evidence="1">The sequence shown here is derived from an EMBL/GenBank/DDBJ whole genome shotgun (WGS) entry which is preliminary data.</text>
</comment>
<dbReference type="AlphaFoldDB" id="A0AAE0YPB4"/>
<dbReference type="EMBL" id="JAWDGP010005719">
    <property type="protein sequence ID" value="KAK3753082.1"/>
    <property type="molecule type" value="Genomic_DNA"/>
</dbReference>
<evidence type="ECO:0000313" key="1">
    <source>
        <dbReference type="EMBL" id="KAK3753082.1"/>
    </source>
</evidence>
<evidence type="ECO:0000313" key="2">
    <source>
        <dbReference type="Proteomes" id="UP001283361"/>
    </source>
</evidence>
<accession>A0AAE0YPB4</accession>
<name>A0AAE0YPB4_9GAST</name>
<keyword evidence="2" id="KW-1185">Reference proteome</keyword>
<dbReference type="Proteomes" id="UP001283361">
    <property type="component" value="Unassembled WGS sequence"/>
</dbReference>